<proteinExistence type="predicted"/>
<dbReference type="Proteomes" id="UP000660862">
    <property type="component" value="Unassembled WGS sequence"/>
</dbReference>
<organism evidence="1 2">
    <name type="scientific">Parapedobacter pyrenivorans</name>
    <dbReference type="NCBI Taxonomy" id="1305674"/>
    <lineage>
        <taxon>Bacteria</taxon>
        <taxon>Pseudomonadati</taxon>
        <taxon>Bacteroidota</taxon>
        <taxon>Sphingobacteriia</taxon>
        <taxon>Sphingobacteriales</taxon>
        <taxon>Sphingobacteriaceae</taxon>
        <taxon>Parapedobacter</taxon>
    </lineage>
</organism>
<comment type="caution">
    <text evidence="1">The sequence shown here is derived from an EMBL/GenBank/DDBJ whole genome shotgun (WGS) entry which is preliminary data.</text>
</comment>
<dbReference type="EMBL" id="BMER01000001">
    <property type="protein sequence ID" value="GGG82478.1"/>
    <property type="molecule type" value="Genomic_DNA"/>
</dbReference>
<keyword evidence="2" id="KW-1185">Reference proteome</keyword>
<reference evidence="1" key="2">
    <citation type="submission" date="2020-09" db="EMBL/GenBank/DDBJ databases">
        <authorList>
            <person name="Sun Q."/>
            <person name="Zhou Y."/>
        </authorList>
    </citation>
    <scope>NUCLEOTIDE SEQUENCE</scope>
    <source>
        <strain evidence="1">CGMCC 1.12195</strain>
    </source>
</reference>
<evidence type="ECO:0000313" key="2">
    <source>
        <dbReference type="Proteomes" id="UP000660862"/>
    </source>
</evidence>
<gene>
    <name evidence="1" type="ORF">GCM10007415_14210</name>
</gene>
<reference evidence="1" key="1">
    <citation type="journal article" date="2014" name="Int. J. Syst. Evol. Microbiol.">
        <title>Complete genome sequence of Corynebacterium casei LMG S-19264T (=DSM 44701T), isolated from a smear-ripened cheese.</title>
        <authorList>
            <consortium name="US DOE Joint Genome Institute (JGI-PGF)"/>
            <person name="Walter F."/>
            <person name="Albersmeier A."/>
            <person name="Kalinowski J."/>
            <person name="Ruckert C."/>
        </authorList>
    </citation>
    <scope>NUCLEOTIDE SEQUENCE</scope>
    <source>
        <strain evidence="1">CGMCC 1.12195</strain>
    </source>
</reference>
<accession>A0A917HLR0</accession>
<evidence type="ECO:0000313" key="1">
    <source>
        <dbReference type="EMBL" id="GGG82478.1"/>
    </source>
</evidence>
<name>A0A917HLR0_9SPHI</name>
<dbReference type="AlphaFoldDB" id="A0A917HLR0"/>
<sequence length="435" mass="47663">MQALRNIEPGLEPQYLYYWSFNEETLEPHIAVDEVGAGIAFVGKNTEPDFVGGFGLAPVEAGRALSITGAKSLEISLPMQEIESLTAFDFDISSSGTGPKDFSLSYSVDDGNTYEVLSATNPFGTSTRDRYSFDISSFPQFIGIGMLKLKFEFFAGDRGEGSDYNENTGTLKLDNIRVSGVYNTEVEPGDPTIPSTLHYYIFSAADGSVIQQQSMAMDVLGEDGTLDVKLAEGRYDVLFLAYRSDKGVLLPEDLTNANAYYFGQHFDDHRAVTYSVLLEDVEVAGSDAVETATLTRCYSRVEFDFTDLSTDLQAVKKIVVTRGHDNYLYTPFGTPANLPMSDAQSITFSGFDRPADYQIALNQFFGPLDGTKNVSYELTAYGEGDVVLNTVTISQDMGNNVRLRLSGRLLGNSGTINGFAVALDTDWGEVLDREF</sequence>
<protein>
    <submittedName>
        <fullName evidence="1">Uncharacterized protein</fullName>
    </submittedName>
</protein>